<dbReference type="EMBL" id="DAKRPA010000310">
    <property type="protein sequence ID" value="DAZ93525.1"/>
    <property type="molecule type" value="Genomic_DNA"/>
</dbReference>
<organism evidence="3 4">
    <name type="scientific">Lagenidium giganteum</name>
    <dbReference type="NCBI Taxonomy" id="4803"/>
    <lineage>
        <taxon>Eukaryota</taxon>
        <taxon>Sar</taxon>
        <taxon>Stramenopiles</taxon>
        <taxon>Oomycota</taxon>
        <taxon>Peronosporomycetes</taxon>
        <taxon>Pythiales</taxon>
        <taxon>Pythiaceae</taxon>
    </lineage>
</organism>
<feature type="compositionally biased region" description="Low complexity" evidence="2">
    <location>
        <begin position="539"/>
        <end position="556"/>
    </location>
</feature>
<keyword evidence="1" id="KW-0175">Coiled coil</keyword>
<name>A0AAV2YHI4_9STRA</name>
<feature type="region of interest" description="Disordered" evidence="2">
    <location>
        <begin position="859"/>
        <end position="910"/>
    </location>
</feature>
<protein>
    <submittedName>
        <fullName evidence="3">Uncharacterized protein</fullName>
    </submittedName>
</protein>
<comment type="caution">
    <text evidence="3">The sequence shown here is derived from an EMBL/GenBank/DDBJ whole genome shotgun (WGS) entry which is preliminary data.</text>
</comment>
<reference evidence="3" key="2">
    <citation type="journal article" date="2023" name="Microbiol Resour">
        <title>Decontamination and Annotation of the Draft Genome Sequence of the Oomycete Lagenidium giganteum ARSEF 373.</title>
        <authorList>
            <person name="Morgan W.R."/>
            <person name="Tartar A."/>
        </authorList>
    </citation>
    <scope>NUCLEOTIDE SEQUENCE</scope>
    <source>
        <strain evidence="3">ARSEF 373</strain>
    </source>
</reference>
<feature type="compositionally biased region" description="Basic and acidic residues" evidence="2">
    <location>
        <begin position="670"/>
        <end position="684"/>
    </location>
</feature>
<dbReference type="AlphaFoldDB" id="A0AAV2YHI4"/>
<feature type="coiled-coil region" evidence="1">
    <location>
        <begin position="733"/>
        <end position="760"/>
    </location>
</feature>
<feature type="compositionally biased region" description="Low complexity" evidence="2">
    <location>
        <begin position="887"/>
        <end position="910"/>
    </location>
</feature>
<feature type="region of interest" description="Disordered" evidence="2">
    <location>
        <begin position="659"/>
        <end position="684"/>
    </location>
</feature>
<evidence type="ECO:0000256" key="2">
    <source>
        <dbReference type="SAM" id="MobiDB-lite"/>
    </source>
</evidence>
<accession>A0AAV2YHI4</accession>
<reference evidence="3" key="1">
    <citation type="submission" date="2022-11" db="EMBL/GenBank/DDBJ databases">
        <authorList>
            <person name="Morgan W.R."/>
            <person name="Tartar A."/>
        </authorList>
    </citation>
    <scope>NUCLEOTIDE SEQUENCE</scope>
    <source>
        <strain evidence="3">ARSEF 373</strain>
    </source>
</reference>
<feature type="region of interest" description="Disordered" evidence="2">
    <location>
        <begin position="1"/>
        <end position="23"/>
    </location>
</feature>
<gene>
    <name evidence="3" type="ORF">N0F65_002451</name>
</gene>
<evidence type="ECO:0000313" key="4">
    <source>
        <dbReference type="Proteomes" id="UP001146120"/>
    </source>
</evidence>
<dbReference type="Proteomes" id="UP001146120">
    <property type="component" value="Unassembled WGS sequence"/>
</dbReference>
<evidence type="ECO:0000256" key="1">
    <source>
        <dbReference type="SAM" id="Coils"/>
    </source>
</evidence>
<keyword evidence="4" id="KW-1185">Reference proteome</keyword>
<sequence length="948" mass="98316">METPSSMNMAEEGRASGSVNVSAAPSAATTTMVARSNGTNTSAVVQAATNANTANAAAVMAAPSTATMAAASAAMTMRHKAKSDEMRSQTCVEFLHIMREFSESSCNAKEMVQRVDSLVHQDAELLRLLPLAVAQVSNSGSISSSSTSSVKATAMDAKQTATTTHARTSHADAQAIVQRDPAASGSAQQMQTATQLPILSGGAAAAAAAVVVDGDVVDVDVSLVDDEIEPMDVDAADATALPLCIGDVHVADVVDVGMVDVGTEVMTSPASTGTLLEQMKKEWDHGDDADERWMDLDIDLETSSVDAFDFNVNLNHEPSSKGPSGSSTGVVPVTAAPMQQPTASPFAKHALGTSFFGSHASEALKSAAATDAAAFFRGSNVSALEALQRKKLGSELAGRTPVKKPRVTAALFDDEDEDENALLLHTMGTRARRALPGAEKDSRVGASASPAAVAGAAKSNISASTSVASSLMVNLAKIGEGKQDEDINMWGVDDDGDDQDLLASIDHAVLCDRENRFLQWDLEVDAKDLTNSFADRTNTKTPTASSSSATWKATSPRLGASSPHHRVAKSPSNVDVVEDWNSLDFGTFQNRTVSHILSSCLHKRKLHHPYKNQVKLVNFSVPSASANAVTSNHLGGSLASSLVFGGQETDGGEPGVLPMLAGKEPAPKSVKSEKKPKKREERKRLMTQKMQETLADLEGTFTEQDLDVKGIGNGGALSKMALSKLENMPLPDLTNLPQDLRELKRKIEATEHKVEGTKHRHRKGGPCPRCQVQNQLRAAKRAYHKRAVAHKKLPQINAALQSVSSAMSSTASTTSTTPSTTVSSAAASVASALNATAAGAAVSTTKTAVAATSGTAPMTVVLPVSPTPPPSVSSTASSPAPTPKPSPARVVAQPPAPAPAAVSSSHGPPSSAVAAAVQAQAAAASLAKRMEQAQKPITAASSLIVSCG</sequence>
<proteinExistence type="predicted"/>
<feature type="region of interest" description="Disordered" evidence="2">
    <location>
        <begin position="534"/>
        <end position="570"/>
    </location>
</feature>
<evidence type="ECO:0000313" key="3">
    <source>
        <dbReference type="EMBL" id="DAZ93525.1"/>
    </source>
</evidence>